<name>A0A9N8YS05_9GLOM</name>
<dbReference type="PANTHER" id="PTHR10845:SF192">
    <property type="entry name" value="DOUBLE HIT, ISOFORM B"/>
    <property type="match status" value="1"/>
</dbReference>
<dbReference type="SUPFAM" id="SSF48097">
    <property type="entry name" value="Regulator of G-protein signaling, RGS"/>
    <property type="match status" value="1"/>
</dbReference>
<dbReference type="SUPFAM" id="SSF49599">
    <property type="entry name" value="TRAF domain-like"/>
    <property type="match status" value="1"/>
</dbReference>
<dbReference type="EMBL" id="CAJVPQ010000069">
    <property type="protein sequence ID" value="CAG8442616.1"/>
    <property type="molecule type" value="Genomic_DNA"/>
</dbReference>
<reference evidence="3" key="1">
    <citation type="submission" date="2021-06" db="EMBL/GenBank/DDBJ databases">
        <authorList>
            <person name="Kallberg Y."/>
            <person name="Tangrot J."/>
            <person name="Rosling A."/>
        </authorList>
    </citation>
    <scope>NUCLEOTIDE SEQUENCE</scope>
    <source>
        <strain evidence="3">UK204</strain>
    </source>
</reference>
<dbReference type="InterPro" id="IPR016137">
    <property type="entry name" value="RGS"/>
</dbReference>
<dbReference type="PANTHER" id="PTHR10845">
    <property type="entry name" value="REGULATOR OF G PROTEIN SIGNALING"/>
    <property type="match status" value="1"/>
</dbReference>
<feature type="region of interest" description="Disordered" evidence="1">
    <location>
        <begin position="452"/>
        <end position="598"/>
    </location>
</feature>
<feature type="domain" description="RGS" evidence="2">
    <location>
        <begin position="309"/>
        <end position="419"/>
    </location>
</feature>
<dbReference type="InterPro" id="IPR044926">
    <property type="entry name" value="RGS_subdomain_2"/>
</dbReference>
<proteinExistence type="predicted"/>
<feature type="compositionally biased region" description="Low complexity" evidence="1">
    <location>
        <begin position="535"/>
        <end position="598"/>
    </location>
</feature>
<dbReference type="Proteomes" id="UP000789570">
    <property type="component" value="Unassembled WGS sequence"/>
</dbReference>
<feature type="region of interest" description="Disordered" evidence="1">
    <location>
        <begin position="668"/>
        <end position="692"/>
    </location>
</feature>
<evidence type="ECO:0000313" key="3">
    <source>
        <dbReference type="EMBL" id="CAG8442616.1"/>
    </source>
</evidence>
<evidence type="ECO:0000313" key="4">
    <source>
        <dbReference type="Proteomes" id="UP000789570"/>
    </source>
</evidence>
<protein>
    <submittedName>
        <fullName evidence="3">3351_t:CDS:1</fullName>
    </submittedName>
</protein>
<dbReference type="OrthoDB" id="2371423at2759"/>
<accession>A0A9N8YS05</accession>
<dbReference type="CDD" id="cd07440">
    <property type="entry name" value="RGS"/>
    <property type="match status" value="1"/>
</dbReference>
<dbReference type="Pfam" id="PF00615">
    <property type="entry name" value="RGS"/>
    <property type="match status" value="1"/>
</dbReference>
<dbReference type="PROSITE" id="PS50132">
    <property type="entry name" value="RGS"/>
    <property type="match status" value="1"/>
</dbReference>
<feature type="compositionally biased region" description="Low complexity" evidence="1">
    <location>
        <begin position="453"/>
        <end position="524"/>
    </location>
</feature>
<evidence type="ECO:0000259" key="2">
    <source>
        <dbReference type="PROSITE" id="PS50132"/>
    </source>
</evidence>
<dbReference type="SMART" id="SM00315">
    <property type="entry name" value="RGS"/>
    <property type="match status" value="1"/>
</dbReference>
<dbReference type="InterPro" id="IPR036305">
    <property type="entry name" value="RGS_sf"/>
</dbReference>
<evidence type="ECO:0000256" key="1">
    <source>
        <dbReference type="SAM" id="MobiDB-lite"/>
    </source>
</evidence>
<sequence>MTENCEDDQSHVMCVCKQSISKLDWQDHQIVCAKRRYMCPAFAAFINCNPDKGLLPPLVDSNCPLSLKEIAKLQVLKSRTEWLKSKTTPFKIINTLTRECPIFGSKQELINHIEKSCPYWKVKCLEVPKAHFWNSHSDCSFDMEFSIQEFISHSKESALDPISQRIRVISKIFPYYCKRCDHHFPSSGSHICIKETNFMNTQNQEVLCPSCKSIISVNSSKEIENTCYGLKFLQDRKKERKRSNQEVKPELPAFEWQVTSDTSFEDCLPSTSSTTTTINPSNDEMSCSSDVNCKSLVRSSTNVESGRIRLIQIIGDEEARTKFRNYLVSQYCEENLDFYMDIVKFHSHFNSEGSLNLPEIISYANYIWNEYLDPETSTKPLNVPQDLLNNCKQKILKLFTIDLFDKLQQHCFDLMLQDSKSISSGSLRSKLIASMKTVAELPHTSSPFDICHVTPVTPNSPNSPTYASTSPTSPTSTSPTSPTSTSTSRTSPTSTSPTSPTSPTSTSPTSPTSTSLTTPITSTPPLSPQQSIVLTRTTSTISTSTTSSFTSTSTTSSIPTTSTTVSTPSRTASVSSNSDVISTSADSSNSSSTVSTVSPTTVVNVQQKMSMASIVSITSITKKMLSRRRRNSTSSNSSKFSVTTLSSVFYLSSMEKFMGMPGTYPCTSVPNNTTLNETDESDDLPSSSNLSNDVSTWQKLRKNISTPNLSRSILRSNTFKSSNFFHT</sequence>
<comment type="caution">
    <text evidence="3">The sequence shown here is derived from an EMBL/GenBank/DDBJ whole genome shotgun (WGS) entry which is preliminary data.</text>
</comment>
<dbReference type="AlphaFoldDB" id="A0A9N8YS05"/>
<gene>
    <name evidence="3" type="ORF">FCALED_LOCUS659</name>
</gene>
<organism evidence="3 4">
    <name type="scientific">Funneliformis caledonium</name>
    <dbReference type="NCBI Taxonomy" id="1117310"/>
    <lineage>
        <taxon>Eukaryota</taxon>
        <taxon>Fungi</taxon>
        <taxon>Fungi incertae sedis</taxon>
        <taxon>Mucoromycota</taxon>
        <taxon>Glomeromycotina</taxon>
        <taxon>Glomeromycetes</taxon>
        <taxon>Glomerales</taxon>
        <taxon>Glomeraceae</taxon>
        <taxon>Funneliformis</taxon>
    </lineage>
</organism>
<dbReference type="Gene3D" id="1.10.167.10">
    <property type="entry name" value="Regulator of G-protein Signalling 4, domain 2"/>
    <property type="match status" value="1"/>
</dbReference>
<keyword evidence="4" id="KW-1185">Reference proteome</keyword>